<comment type="caution">
    <text evidence="2">The sequence shown here is derived from an EMBL/GenBank/DDBJ whole genome shotgun (WGS) entry which is preliminary data.</text>
</comment>
<reference evidence="2 3" key="1">
    <citation type="submission" date="2020-10" db="EMBL/GenBank/DDBJ databases">
        <title>Connecting structure to function with the recovery of over 1000 high-quality activated sludge metagenome-assembled genomes encoding full-length rRNA genes using long-read sequencing.</title>
        <authorList>
            <person name="Singleton C.M."/>
            <person name="Petriglieri F."/>
            <person name="Kristensen J.M."/>
            <person name="Kirkegaard R.H."/>
            <person name="Michaelsen T.Y."/>
            <person name="Andersen M.H."/>
            <person name="Karst S.M."/>
            <person name="Dueholm M.S."/>
            <person name="Nielsen P.H."/>
            <person name="Albertsen M."/>
        </authorList>
    </citation>
    <scope>NUCLEOTIDE SEQUENCE [LARGE SCALE GENOMIC DNA]</scope>
    <source>
        <strain evidence="2">EsbW_18-Q3-R4-48_BATAC.285</strain>
    </source>
</reference>
<name>A0A935PU78_9PROT</name>
<dbReference type="InterPro" id="IPR013362">
    <property type="entry name" value="Pilus_4_PilV"/>
</dbReference>
<proteinExistence type="predicted"/>
<gene>
    <name evidence="2" type="primary">pilV</name>
    <name evidence="2" type="ORF">IPJ27_00805</name>
</gene>
<feature type="transmembrane region" description="Helical" evidence="1">
    <location>
        <begin position="21"/>
        <end position="46"/>
    </location>
</feature>
<sequence length="168" mass="17963">MRTTVITPRQPGPAKSQRGIMLLEVLISIAIFSIGVLGLIGLQAAAIRNADDARQRAVAAFYANQLISRMWTDDRANLASYAHQPRGTMCDPVSADPFAGAASANANVTNWLAALRTELNGLTSAAVASSLQQITVDAATNIVTVTMCWKNPEEAVYHFYTTAAQIRG</sequence>
<dbReference type="Proteomes" id="UP000697998">
    <property type="component" value="Unassembled WGS sequence"/>
</dbReference>
<dbReference type="NCBIfam" id="TIGR02523">
    <property type="entry name" value="type_IV_pilV"/>
    <property type="match status" value="1"/>
</dbReference>
<dbReference type="AlphaFoldDB" id="A0A935PU78"/>
<keyword evidence="1" id="KW-0472">Membrane</keyword>
<protein>
    <submittedName>
        <fullName evidence="2">Type IV pilus modification protein PilV</fullName>
    </submittedName>
</protein>
<evidence type="ECO:0000313" key="3">
    <source>
        <dbReference type="Proteomes" id="UP000697998"/>
    </source>
</evidence>
<accession>A0A935PU78</accession>
<keyword evidence="1" id="KW-0812">Transmembrane</keyword>
<keyword evidence="1" id="KW-1133">Transmembrane helix</keyword>
<organism evidence="2 3">
    <name type="scientific">Candidatus Accumulibacter proximus</name>
    <dbReference type="NCBI Taxonomy" id="2954385"/>
    <lineage>
        <taxon>Bacteria</taxon>
        <taxon>Pseudomonadati</taxon>
        <taxon>Pseudomonadota</taxon>
        <taxon>Betaproteobacteria</taxon>
        <taxon>Candidatus Accumulibacter</taxon>
    </lineage>
</organism>
<dbReference type="EMBL" id="JADJMH010000001">
    <property type="protein sequence ID" value="MBK7673409.1"/>
    <property type="molecule type" value="Genomic_DNA"/>
</dbReference>
<evidence type="ECO:0000256" key="1">
    <source>
        <dbReference type="SAM" id="Phobius"/>
    </source>
</evidence>
<evidence type="ECO:0000313" key="2">
    <source>
        <dbReference type="EMBL" id="MBK7673409.1"/>
    </source>
</evidence>